<organism evidence="2 3">
    <name type="scientific">Thalassospira profundimaris</name>
    <dbReference type="NCBI Taxonomy" id="502049"/>
    <lineage>
        <taxon>Bacteria</taxon>
        <taxon>Pseudomonadati</taxon>
        <taxon>Pseudomonadota</taxon>
        <taxon>Alphaproteobacteria</taxon>
        <taxon>Rhodospirillales</taxon>
        <taxon>Thalassospiraceae</taxon>
        <taxon>Thalassospira</taxon>
    </lineage>
</organism>
<evidence type="ECO:0000313" key="2">
    <source>
        <dbReference type="EMBL" id="RCK52495.1"/>
    </source>
</evidence>
<name>A0A367XFM8_9PROT</name>
<reference evidence="2 3" key="1">
    <citation type="submission" date="2014-07" db="EMBL/GenBank/DDBJ databases">
        <title>Draft genome sequence of Thalassospira profundimaris S25-3-2.</title>
        <authorList>
            <person name="Lai Q."/>
            <person name="Shao Z."/>
        </authorList>
    </citation>
    <scope>NUCLEOTIDE SEQUENCE [LARGE SCALE GENOMIC DNA]</scope>
    <source>
        <strain evidence="2 3">S25-3-2</strain>
    </source>
</reference>
<dbReference type="AlphaFoldDB" id="A0A367XFM8"/>
<accession>A0A367XFM8</accession>
<evidence type="ECO:0000256" key="1">
    <source>
        <dbReference type="SAM" id="Phobius"/>
    </source>
</evidence>
<keyword evidence="1" id="KW-1133">Transmembrane helix</keyword>
<protein>
    <submittedName>
        <fullName evidence="2">Uncharacterized protein</fullName>
    </submittedName>
</protein>
<dbReference type="Proteomes" id="UP000252517">
    <property type="component" value="Unassembled WGS sequence"/>
</dbReference>
<keyword evidence="1" id="KW-0812">Transmembrane</keyword>
<dbReference type="EMBL" id="JPWH01000003">
    <property type="protein sequence ID" value="RCK52495.1"/>
    <property type="molecule type" value="Genomic_DNA"/>
</dbReference>
<sequence length="59" mass="6803">MPSIGETQFSAVFAVFLSFFRLYSLWPFGLDRFRQKLSTKKQGQPCRPCQKAQDSALDQ</sequence>
<comment type="caution">
    <text evidence="2">The sequence shown here is derived from an EMBL/GenBank/DDBJ whole genome shotgun (WGS) entry which is preliminary data.</text>
</comment>
<feature type="transmembrane region" description="Helical" evidence="1">
    <location>
        <begin position="12"/>
        <end position="30"/>
    </location>
</feature>
<keyword evidence="1" id="KW-0472">Membrane</keyword>
<gene>
    <name evidence="2" type="ORF">TH25_05490</name>
</gene>
<evidence type="ECO:0000313" key="3">
    <source>
        <dbReference type="Proteomes" id="UP000252517"/>
    </source>
</evidence>
<proteinExistence type="predicted"/>